<dbReference type="InterPro" id="IPR019734">
    <property type="entry name" value="TPR_rpt"/>
</dbReference>
<dbReference type="PROSITE" id="PS50293">
    <property type="entry name" value="TPR_REGION"/>
    <property type="match status" value="1"/>
</dbReference>
<keyword evidence="3" id="KW-1185">Reference proteome</keyword>
<dbReference type="PROSITE" id="PS50005">
    <property type="entry name" value="TPR"/>
    <property type="match status" value="1"/>
</dbReference>
<dbReference type="Gene3D" id="1.25.40.10">
    <property type="entry name" value="Tetratricopeptide repeat domain"/>
    <property type="match status" value="2"/>
</dbReference>
<gene>
    <name evidence="2" type="ORF">CLCY_9c00520</name>
</gene>
<proteinExistence type="predicted"/>
<sequence length="362" mass="41815">MNYNTYLKREIEKALFIEIGRDVPLNIGSSEVVLKKGEYPILPKDMIKMAEGNEKGSGGGIQLPVLIDGMIYLVGCDKEFKYFKLYKEFLKNAKGMISYIIKNIEANKDSDMKSSLIHLNTLCEIEPKKEYLYNRVVHLMNMLEKTSLEFLEEEILKSLERLSEEYEDFPMPFYHLGEYYINKDMDKAKVYLRKCLDYDETRLDAADLLDRIKSVEDYDSAIDLVKEGRGEEALKTLYNITDSQPENLDAKYYLCVALRQSNHNHKALMMLKELSDSIERQEVYAEIALNLAALSEFEAAIDYFRKALKIMPNDSGIICNIGVCQLNIGEIDEAEKTFSLASRINKNDEIALQWLDYIKNLQ</sequence>
<dbReference type="PANTHER" id="PTHR12558:SF13">
    <property type="entry name" value="CELL DIVISION CYCLE PROTEIN 27 HOMOLOG"/>
    <property type="match status" value="1"/>
</dbReference>
<dbReference type="Proteomes" id="UP000036756">
    <property type="component" value="Unassembled WGS sequence"/>
</dbReference>
<dbReference type="SUPFAM" id="SSF48452">
    <property type="entry name" value="TPR-like"/>
    <property type="match status" value="1"/>
</dbReference>
<evidence type="ECO:0000256" key="1">
    <source>
        <dbReference type="PROSITE-ProRule" id="PRU00339"/>
    </source>
</evidence>
<dbReference type="PANTHER" id="PTHR12558">
    <property type="entry name" value="CELL DIVISION CYCLE 16,23,27"/>
    <property type="match status" value="1"/>
</dbReference>
<evidence type="ECO:0000313" key="2">
    <source>
        <dbReference type="EMBL" id="KMT22621.1"/>
    </source>
</evidence>
<dbReference type="InterPro" id="IPR011990">
    <property type="entry name" value="TPR-like_helical_dom_sf"/>
</dbReference>
<dbReference type="SMART" id="SM00028">
    <property type="entry name" value="TPR"/>
    <property type="match status" value="3"/>
</dbReference>
<dbReference type="Pfam" id="PF13181">
    <property type="entry name" value="TPR_8"/>
    <property type="match status" value="1"/>
</dbReference>
<name>A0A0J8G4M3_CLOCY</name>
<feature type="repeat" description="TPR" evidence="1">
    <location>
        <begin position="281"/>
        <end position="314"/>
    </location>
</feature>
<keyword evidence="1" id="KW-0802">TPR repeat</keyword>
<comment type="caution">
    <text evidence="2">The sequence shown here is derived from an EMBL/GenBank/DDBJ whole genome shotgun (WGS) entry which is preliminary data.</text>
</comment>
<dbReference type="EMBL" id="LFVU01000006">
    <property type="protein sequence ID" value="KMT22621.1"/>
    <property type="molecule type" value="Genomic_DNA"/>
</dbReference>
<dbReference type="RefSeq" id="WP_048569829.1">
    <property type="nucleotide sequence ID" value="NZ_LFVU01000006.1"/>
</dbReference>
<dbReference type="SUPFAM" id="SSF81901">
    <property type="entry name" value="HCP-like"/>
    <property type="match status" value="1"/>
</dbReference>
<dbReference type="Pfam" id="PF14559">
    <property type="entry name" value="TPR_19"/>
    <property type="match status" value="1"/>
</dbReference>
<dbReference type="STRING" id="1121307.CLCY_9c00520"/>
<dbReference type="AlphaFoldDB" id="A0A0J8G4M3"/>
<dbReference type="PATRIC" id="fig|1121307.3.peg.2635"/>
<evidence type="ECO:0000313" key="3">
    <source>
        <dbReference type="Proteomes" id="UP000036756"/>
    </source>
</evidence>
<accession>A0A0J8G4M3</accession>
<protein>
    <submittedName>
        <fullName evidence="2">TPR repeats containing protein</fullName>
    </submittedName>
</protein>
<organism evidence="2 3">
    <name type="scientific">Clostridium cylindrosporum DSM 605</name>
    <dbReference type="NCBI Taxonomy" id="1121307"/>
    <lineage>
        <taxon>Bacteria</taxon>
        <taxon>Bacillati</taxon>
        <taxon>Bacillota</taxon>
        <taxon>Clostridia</taxon>
        <taxon>Eubacteriales</taxon>
        <taxon>Clostridiaceae</taxon>
        <taxon>Clostridium</taxon>
    </lineage>
</organism>
<dbReference type="OrthoDB" id="358807at2"/>
<reference evidence="2 3" key="1">
    <citation type="submission" date="2015-06" db="EMBL/GenBank/DDBJ databases">
        <title>Draft genome sequence of the purine-degrading Clostridium cylindrosporum HC-1 (DSM 605).</title>
        <authorList>
            <person name="Poehlein A."/>
            <person name="Schiel-Bengelsdorf B."/>
            <person name="Bengelsdorf F."/>
            <person name="Daniel R."/>
            <person name="Duerre P."/>
        </authorList>
    </citation>
    <scope>NUCLEOTIDE SEQUENCE [LARGE SCALE GENOMIC DNA]</scope>
    <source>
        <strain evidence="2 3">DSM 605</strain>
    </source>
</reference>